<comment type="caution">
    <text evidence="2">The sequence shown here is derived from an EMBL/GenBank/DDBJ whole genome shotgun (WGS) entry which is preliminary data.</text>
</comment>
<dbReference type="EMBL" id="PFBC01000055">
    <property type="protein sequence ID" value="PIR87632.1"/>
    <property type="molecule type" value="Genomic_DNA"/>
</dbReference>
<name>A0A2H0UMI7_9BACT</name>
<sequence>MKKTLSVLAIVVFVLAGQVPVGQAVVDNNIYSLGFSDGNGSGGVWRTMPDQVSFFLGCPNGYYDRFWESSYYMIDGSIDFGSQKVFYCWLPNLDELQYSTIAFGRALHGGLLPAEYLHGGTGGPLREKNSPSLETFRWNVEAWDGARGEFINRSVEVRGNYFDAHFSNKASAQPTIDSLSRAIAANGFGLSEKNQQDDGYLYLKGFAKKADKSDEFIACKITAKTIPITSGGRYVYVYSVRSSCGTYQ</sequence>
<proteinExistence type="predicted"/>
<evidence type="ECO:0000313" key="2">
    <source>
        <dbReference type="EMBL" id="PIR87632.1"/>
    </source>
</evidence>
<reference evidence="3" key="1">
    <citation type="submission" date="2017-09" db="EMBL/GenBank/DDBJ databases">
        <title>Depth-based differentiation of microbial function through sediment-hosted aquifers and enrichment of novel symbionts in the deep terrestrial subsurface.</title>
        <authorList>
            <person name="Probst A.J."/>
            <person name="Ladd B."/>
            <person name="Jarett J.K."/>
            <person name="Geller-Mcgrath D.E."/>
            <person name="Sieber C.M.K."/>
            <person name="Emerson J.B."/>
            <person name="Anantharaman K."/>
            <person name="Thomas B.C."/>
            <person name="Malmstrom R."/>
            <person name="Stieglmeier M."/>
            <person name="Klingl A."/>
            <person name="Woyke T."/>
            <person name="Ryan C.M."/>
            <person name="Banfield J.F."/>
        </authorList>
    </citation>
    <scope>NUCLEOTIDE SEQUENCE [LARGE SCALE GENOMIC DNA]</scope>
</reference>
<feature type="signal peptide" evidence="1">
    <location>
        <begin position="1"/>
        <end position="24"/>
    </location>
</feature>
<accession>A0A2H0UMI7</accession>
<dbReference type="Proteomes" id="UP000230903">
    <property type="component" value="Unassembled WGS sequence"/>
</dbReference>
<feature type="chain" id="PRO_5013701954" evidence="1">
    <location>
        <begin position="25"/>
        <end position="248"/>
    </location>
</feature>
<dbReference type="AlphaFoldDB" id="A0A2H0UMI7"/>
<evidence type="ECO:0000256" key="1">
    <source>
        <dbReference type="SAM" id="SignalP"/>
    </source>
</evidence>
<organism evidence="2 3">
    <name type="scientific">Candidatus Harrisonbacteria bacterium CG10_big_fil_rev_8_21_14_0_10_45_28</name>
    <dbReference type="NCBI Taxonomy" id="1974586"/>
    <lineage>
        <taxon>Bacteria</taxon>
        <taxon>Candidatus Harrisoniibacteriota</taxon>
    </lineage>
</organism>
<evidence type="ECO:0000313" key="3">
    <source>
        <dbReference type="Proteomes" id="UP000230903"/>
    </source>
</evidence>
<gene>
    <name evidence="2" type="ORF">COU10_03625</name>
</gene>
<keyword evidence="1" id="KW-0732">Signal</keyword>
<protein>
    <submittedName>
        <fullName evidence="2">Uncharacterized protein</fullName>
    </submittedName>
</protein>